<evidence type="ECO:0000313" key="2">
    <source>
        <dbReference type="EMBL" id="MBK1630652.1"/>
    </source>
</evidence>
<protein>
    <recommendedName>
        <fullName evidence="4">WGR domain-containing protein</fullName>
    </recommendedName>
</protein>
<evidence type="ECO:0008006" key="4">
    <source>
        <dbReference type="Google" id="ProtNLM"/>
    </source>
</evidence>
<dbReference type="EMBL" id="NRRV01000014">
    <property type="protein sequence ID" value="MBK1630652.1"/>
    <property type="molecule type" value="Genomic_DNA"/>
</dbReference>
<feature type="region of interest" description="Disordered" evidence="1">
    <location>
        <begin position="74"/>
        <end position="95"/>
    </location>
</feature>
<comment type="caution">
    <text evidence="2">The sequence shown here is derived from an EMBL/GenBank/DDBJ whole genome shotgun (WGS) entry which is preliminary data.</text>
</comment>
<proteinExistence type="predicted"/>
<keyword evidence="3" id="KW-1185">Reference proteome</keyword>
<gene>
    <name evidence="2" type="ORF">CKO31_07820</name>
</gene>
<dbReference type="Proteomes" id="UP000748752">
    <property type="component" value="Unassembled WGS sequence"/>
</dbReference>
<name>A0ABS1CFH1_9GAMM</name>
<reference evidence="2 3" key="1">
    <citation type="journal article" date="2020" name="Microorganisms">
        <title>Osmotic Adaptation and Compatible Solute Biosynthesis of Phototrophic Bacteria as Revealed from Genome Analyses.</title>
        <authorList>
            <person name="Imhoff J.F."/>
            <person name="Rahn T."/>
            <person name="Kunzel S."/>
            <person name="Keller A."/>
            <person name="Neulinger S.C."/>
        </authorList>
    </citation>
    <scope>NUCLEOTIDE SEQUENCE [LARGE SCALE GENOMIC DNA]</scope>
    <source>
        <strain evidence="2 3">DSM 6210</strain>
    </source>
</reference>
<organism evidence="2 3">
    <name type="scientific">Thiohalocapsa halophila</name>
    <dbReference type="NCBI Taxonomy" id="69359"/>
    <lineage>
        <taxon>Bacteria</taxon>
        <taxon>Pseudomonadati</taxon>
        <taxon>Pseudomonadota</taxon>
        <taxon>Gammaproteobacteria</taxon>
        <taxon>Chromatiales</taxon>
        <taxon>Chromatiaceae</taxon>
        <taxon>Thiohalocapsa</taxon>
    </lineage>
</organism>
<evidence type="ECO:0000256" key="1">
    <source>
        <dbReference type="SAM" id="MobiDB-lite"/>
    </source>
</evidence>
<evidence type="ECO:0000313" key="3">
    <source>
        <dbReference type="Proteomes" id="UP000748752"/>
    </source>
</evidence>
<sequence>MKTFQLYRFIHSDGTAKDWAYADLGNGHAEIRWGSANHLNRSQLKPLQEAEQRAQAKLRKGYTYVCDITLDAKGNTPRGTSAGATPATKPAPKPIDLKALLGSGDGFYF</sequence>
<accession>A0ABS1CFH1</accession>
<dbReference type="RefSeq" id="WP_200235727.1">
    <property type="nucleotide sequence ID" value="NZ_NRRV01000014.1"/>
</dbReference>